<dbReference type="AlphaFoldDB" id="A0A9P5KUN0"/>
<accession>A0A9P5KUN0</accession>
<proteinExistence type="predicted"/>
<comment type="caution">
    <text evidence="3">The sequence shown here is derived from an EMBL/GenBank/DDBJ whole genome shotgun (WGS) entry which is preliminary data.</text>
</comment>
<feature type="compositionally biased region" description="Polar residues" evidence="1">
    <location>
        <begin position="101"/>
        <end position="111"/>
    </location>
</feature>
<feature type="compositionally biased region" description="Low complexity" evidence="1">
    <location>
        <begin position="38"/>
        <end position="56"/>
    </location>
</feature>
<sequence>MNPSSLGGGTSPNHPYGGHAHSLSSTPNPNNPVGQGQAPGTSTGTGTNAGTRSASAPTQVGYNSSNNNSNSSIGSSLNGSQSNLAHRGPPSTTPPAHRAQLHQSSASQPLQPQYPPTPGGSAGNPRSYSPMYTIESTVTRLLVATKQLLESITQWSHGEATEQDVSDVYVNLGNEFNVACRAFLSSGVDVA</sequence>
<feature type="compositionally biased region" description="Polar residues" evidence="1">
    <location>
        <begin position="22"/>
        <end position="34"/>
    </location>
</feature>
<reference evidence="3" key="1">
    <citation type="journal article" date="2020" name="Front. Microbiol.">
        <title>Phenotypic and Genetic Characterization of the Cheese Ripening Yeast Geotrichum candidum.</title>
        <authorList>
            <person name="Perkins V."/>
            <person name="Vignola S."/>
            <person name="Lessard M.H."/>
            <person name="Plante P.L."/>
            <person name="Corbeil J."/>
            <person name="Dugat-Bony E."/>
            <person name="Frenette M."/>
            <person name="Labrie S."/>
        </authorList>
    </citation>
    <scope>NUCLEOTIDE SEQUENCE</scope>
    <source>
        <strain evidence="3">LMA-70</strain>
    </source>
</reference>
<feature type="compositionally biased region" description="Low complexity" evidence="1">
    <location>
        <begin position="63"/>
        <end position="84"/>
    </location>
</feature>
<evidence type="ECO:0000259" key="2">
    <source>
        <dbReference type="Pfam" id="PF23153"/>
    </source>
</evidence>
<feature type="compositionally biased region" description="Gly residues" evidence="1">
    <location>
        <begin position="1"/>
        <end position="10"/>
    </location>
</feature>
<feature type="domain" description="Aip3p/Bud6 N-terminal" evidence="2">
    <location>
        <begin position="135"/>
        <end position="190"/>
    </location>
</feature>
<evidence type="ECO:0000313" key="3">
    <source>
        <dbReference type="EMBL" id="KAF5101008.1"/>
    </source>
</evidence>
<evidence type="ECO:0000256" key="1">
    <source>
        <dbReference type="SAM" id="MobiDB-lite"/>
    </source>
</evidence>
<dbReference type="Proteomes" id="UP000750522">
    <property type="component" value="Unassembled WGS sequence"/>
</dbReference>
<evidence type="ECO:0000313" key="4">
    <source>
        <dbReference type="Proteomes" id="UP000750522"/>
    </source>
</evidence>
<reference evidence="3" key="2">
    <citation type="submission" date="2020-01" db="EMBL/GenBank/DDBJ databases">
        <authorList>
            <person name="Perkins V."/>
            <person name="Lessard M.-H."/>
            <person name="Dugat-Bony E."/>
            <person name="Frenette M."/>
            <person name="Labrie S."/>
        </authorList>
    </citation>
    <scope>NUCLEOTIDE SEQUENCE</scope>
    <source>
        <strain evidence="3">LMA-70</strain>
    </source>
</reference>
<organism evidence="3 4">
    <name type="scientific">Geotrichum candidum</name>
    <name type="common">Oospora lactis</name>
    <name type="synonym">Dipodascus geotrichum</name>
    <dbReference type="NCBI Taxonomy" id="1173061"/>
    <lineage>
        <taxon>Eukaryota</taxon>
        <taxon>Fungi</taxon>
        <taxon>Dikarya</taxon>
        <taxon>Ascomycota</taxon>
        <taxon>Saccharomycotina</taxon>
        <taxon>Dipodascomycetes</taxon>
        <taxon>Dipodascales</taxon>
        <taxon>Dipodascaceae</taxon>
        <taxon>Geotrichum</taxon>
    </lineage>
</organism>
<feature type="region of interest" description="Disordered" evidence="1">
    <location>
        <begin position="1"/>
        <end position="130"/>
    </location>
</feature>
<dbReference type="Pfam" id="PF23153">
    <property type="entry name" value="Aip3p_Bud6_N"/>
    <property type="match status" value="1"/>
</dbReference>
<name>A0A9P5KUN0_GEOCN</name>
<gene>
    <name evidence="3" type="ORF">DV451_002348</name>
</gene>
<dbReference type="InterPro" id="IPR056279">
    <property type="entry name" value="Aip3p_Bud6_N"/>
</dbReference>
<protein>
    <recommendedName>
        <fullName evidence="2">Aip3p/Bud6 N-terminal domain-containing protein</fullName>
    </recommendedName>
</protein>
<dbReference type="EMBL" id="QQZK01000041">
    <property type="protein sequence ID" value="KAF5101008.1"/>
    <property type="molecule type" value="Genomic_DNA"/>
</dbReference>